<gene>
    <name evidence="2" type="ORF">SAMN04488540_102394</name>
</gene>
<feature type="chain" id="PRO_5011512369" evidence="1">
    <location>
        <begin position="28"/>
        <end position="95"/>
    </location>
</feature>
<protein>
    <submittedName>
        <fullName evidence="2">Uncharacterized protein</fullName>
    </submittedName>
</protein>
<name>A0A1G8MKQ0_9GAMM</name>
<evidence type="ECO:0000313" key="2">
    <source>
        <dbReference type="EMBL" id="SDI67900.1"/>
    </source>
</evidence>
<reference evidence="3" key="1">
    <citation type="submission" date="2016-10" db="EMBL/GenBank/DDBJ databases">
        <authorList>
            <person name="Varghese N."/>
            <person name="Submissions S."/>
        </authorList>
    </citation>
    <scope>NUCLEOTIDE SEQUENCE [LARGE SCALE GENOMIC DNA]</scope>
    <source>
        <strain evidence="3">DSM 23317</strain>
    </source>
</reference>
<keyword evidence="1" id="KW-0732">Signal</keyword>
<evidence type="ECO:0000256" key="1">
    <source>
        <dbReference type="SAM" id="SignalP"/>
    </source>
</evidence>
<accession>A0A1G8MKQ0</accession>
<sequence length="95" mass="10116">MEGSIKVKSLLSVSLVTLMMVSGAAVANPQDEIEQGVEQFVSSQISSLRLDIAAQLDGELKSEASRSIAEMCTELVLITDHSNLTASNSQFGDDE</sequence>
<dbReference type="AlphaFoldDB" id="A0A1G8MKQ0"/>
<evidence type="ECO:0000313" key="3">
    <source>
        <dbReference type="Proteomes" id="UP000199527"/>
    </source>
</evidence>
<organism evidence="2 3">
    <name type="scientific">Ferrimonas sediminum</name>
    <dbReference type="NCBI Taxonomy" id="718193"/>
    <lineage>
        <taxon>Bacteria</taxon>
        <taxon>Pseudomonadati</taxon>
        <taxon>Pseudomonadota</taxon>
        <taxon>Gammaproteobacteria</taxon>
        <taxon>Alteromonadales</taxon>
        <taxon>Ferrimonadaceae</taxon>
        <taxon>Ferrimonas</taxon>
    </lineage>
</organism>
<proteinExistence type="predicted"/>
<dbReference type="EMBL" id="FNEM01000002">
    <property type="protein sequence ID" value="SDI67900.1"/>
    <property type="molecule type" value="Genomic_DNA"/>
</dbReference>
<dbReference type="OrthoDB" id="9853712at2"/>
<dbReference type="Proteomes" id="UP000199527">
    <property type="component" value="Unassembled WGS sequence"/>
</dbReference>
<keyword evidence="3" id="KW-1185">Reference proteome</keyword>
<dbReference type="RefSeq" id="WP_090362551.1">
    <property type="nucleotide sequence ID" value="NZ_FNEM01000002.1"/>
</dbReference>
<feature type="signal peptide" evidence="1">
    <location>
        <begin position="1"/>
        <end position="27"/>
    </location>
</feature>